<feature type="domain" description="HAT C-terminal dimerisation" evidence="1">
    <location>
        <begin position="1"/>
        <end position="53"/>
    </location>
</feature>
<gene>
    <name evidence="2" type="ORF">K469DRAFT_520361</name>
</gene>
<dbReference type="SUPFAM" id="SSF53098">
    <property type="entry name" value="Ribonuclease H-like"/>
    <property type="match status" value="1"/>
</dbReference>
<sequence length="53" mass="5846">YPHLHQMAIDILPIPPMSDDPGRVFSGAQRTISGDRARLGAANIERTECLGNW</sequence>
<dbReference type="AlphaFoldDB" id="A0A6A6DDE7"/>
<dbReference type="OrthoDB" id="3935139at2759"/>
<dbReference type="EMBL" id="ML994693">
    <property type="protein sequence ID" value="KAF2177135.1"/>
    <property type="molecule type" value="Genomic_DNA"/>
</dbReference>
<dbReference type="GO" id="GO:0046983">
    <property type="term" value="F:protein dimerization activity"/>
    <property type="evidence" value="ECO:0007669"/>
    <property type="project" value="InterPro"/>
</dbReference>
<evidence type="ECO:0000259" key="1">
    <source>
        <dbReference type="Pfam" id="PF05699"/>
    </source>
</evidence>
<feature type="non-terminal residue" evidence="2">
    <location>
        <position position="1"/>
    </location>
</feature>
<dbReference type="Pfam" id="PF05699">
    <property type="entry name" value="Dimer_Tnp_hAT"/>
    <property type="match status" value="1"/>
</dbReference>
<accession>A0A6A6DDE7</accession>
<dbReference type="Proteomes" id="UP000800200">
    <property type="component" value="Unassembled WGS sequence"/>
</dbReference>
<organism evidence="2 3">
    <name type="scientific">Zopfia rhizophila CBS 207.26</name>
    <dbReference type="NCBI Taxonomy" id="1314779"/>
    <lineage>
        <taxon>Eukaryota</taxon>
        <taxon>Fungi</taxon>
        <taxon>Dikarya</taxon>
        <taxon>Ascomycota</taxon>
        <taxon>Pezizomycotina</taxon>
        <taxon>Dothideomycetes</taxon>
        <taxon>Dothideomycetes incertae sedis</taxon>
        <taxon>Zopfiaceae</taxon>
        <taxon>Zopfia</taxon>
    </lineage>
</organism>
<dbReference type="InterPro" id="IPR008906">
    <property type="entry name" value="HATC_C_dom"/>
</dbReference>
<dbReference type="InterPro" id="IPR012337">
    <property type="entry name" value="RNaseH-like_sf"/>
</dbReference>
<protein>
    <recommendedName>
        <fullName evidence="1">HAT C-terminal dimerisation domain-containing protein</fullName>
    </recommendedName>
</protein>
<name>A0A6A6DDE7_9PEZI</name>
<evidence type="ECO:0000313" key="3">
    <source>
        <dbReference type="Proteomes" id="UP000800200"/>
    </source>
</evidence>
<evidence type="ECO:0000313" key="2">
    <source>
        <dbReference type="EMBL" id="KAF2177135.1"/>
    </source>
</evidence>
<keyword evidence="3" id="KW-1185">Reference proteome</keyword>
<proteinExistence type="predicted"/>
<feature type="non-terminal residue" evidence="2">
    <location>
        <position position="53"/>
    </location>
</feature>
<reference evidence="2" key="1">
    <citation type="journal article" date="2020" name="Stud. Mycol.">
        <title>101 Dothideomycetes genomes: a test case for predicting lifestyles and emergence of pathogens.</title>
        <authorList>
            <person name="Haridas S."/>
            <person name="Albert R."/>
            <person name="Binder M."/>
            <person name="Bloem J."/>
            <person name="Labutti K."/>
            <person name="Salamov A."/>
            <person name="Andreopoulos B."/>
            <person name="Baker S."/>
            <person name="Barry K."/>
            <person name="Bills G."/>
            <person name="Bluhm B."/>
            <person name="Cannon C."/>
            <person name="Castanera R."/>
            <person name="Culley D."/>
            <person name="Daum C."/>
            <person name="Ezra D."/>
            <person name="Gonzalez J."/>
            <person name="Henrissat B."/>
            <person name="Kuo A."/>
            <person name="Liang C."/>
            <person name="Lipzen A."/>
            <person name="Lutzoni F."/>
            <person name="Magnuson J."/>
            <person name="Mondo S."/>
            <person name="Nolan M."/>
            <person name="Ohm R."/>
            <person name="Pangilinan J."/>
            <person name="Park H.-J."/>
            <person name="Ramirez L."/>
            <person name="Alfaro M."/>
            <person name="Sun H."/>
            <person name="Tritt A."/>
            <person name="Yoshinaga Y."/>
            <person name="Zwiers L.-H."/>
            <person name="Turgeon B."/>
            <person name="Goodwin S."/>
            <person name="Spatafora J."/>
            <person name="Crous P."/>
            <person name="Grigoriev I."/>
        </authorList>
    </citation>
    <scope>NUCLEOTIDE SEQUENCE</scope>
    <source>
        <strain evidence="2">CBS 207.26</strain>
    </source>
</reference>